<gene>
    <name evidence="1" type="ORF">QTN89_10775</name>
</gene>
<dbReference type="RefSeq" id="WP_289163480.1">
    <property type="nucleotide sequence ID" value="NZ_JASZZN010000007.1"/>
</dbReference>
<dbReference type="Proteomes" id="UP001239462">
    <property type="component" value="Unassembled WGS sequence"/>
</dbReference>
<organism evidence="1 2">
    <name type="scientific">Roseiconus lacunae</name>
    <dbReference type="NCBI Taxonomy" id="2605694"/>
    <lineage>
        <taxon>Bacteria</taxon>
        <taxon>Pseudomonadati</taxon>
        <taxon>Planctomycetota</taxon>
        <taxon>Planctomycetia</taxon>
        <taxon>Pirellulales</taxon>
        <taxon>Pirellulaceae</taxon>
        <taxon>Roseiconus</taxon>
    </lineage>
</organism>
<dbReference type="EMBL" id="JASZZN010000007">
    <property type="protein sequence ID" value="MDM4015916.1"/>
    <property type="molecule type" value="Genomic_DNA"/>
</dbReference>
<name>A0ABT7PIA4_9BACT</name>
<evidence type="ECO:0000313" key="2">
    <source>
        <dbReference type="Proteomes" id="UP001239462"/>
    </source>
</evidence>
<evidence type="ECO:0000313" key="1">
    <source>
        <dbReference type="EMBL" id="MDM4015916.1"/>
    </source>
</evidence>
<proteinExistence type="predicted"/>
<sequence length="1271" mass="136257">MLLTVAARNSIVRFVAEHGASYALGTRVEIASVEINWHRWTVTGLSIEEPSVAGEYQVTVDRVSVVPSFGRGVREGVWVELVVIDQPKGHLRFDRDGKLLSVFPESESSESAAIGTIPVHNVIVKEASLAIHQIGKQTLVVDQVDLFVRCADRIQARCRIGRLFGGELAAGGDFDAKDFSGQSWVDLTGIRLETQTLAKLPFVPESINAEPSYANVDLKVHSLHPPLEADLLDQQVKCVLRITDVTTERFGVLCDEALLESKFVDRMARAKLTANPFGSRFSIRSEADWKAINPRATVDLRMEPFGLGDAANEMAQVLATDFPALAKIPKLGSVVEAVAHASVEMVGRQLKFSGQSTIESSNNQIASIKLPSISFNSEVHGTAPFDDVAALDGAMKGGVNIAAFELNELAVGVGMPEVSGAVSGGLDFEIPLQTVTRIETLVAKAGVHLAKVSAFDFALDETSIRCHLDQGIATIHSDPISIRDPEAELVAQLRPAAQVALVGEAKLATELYCLVQPTESVIRRFGLESLDPRGRLETHVLARCPLEHVARASDWNVTAGIQSTEVRLVGEKLSDIAWEIEISRGAVTAPPVNLRWRTSNASLSIDGDIGDDVRVEGTFAVDSILLQEVSAIVSRFSQTPLPLSGSAAIDGTFELHASPGKGTFTAIAAGEAKLADATYARSDIGDARLSWSLTPEGLSLETGSDDFLGGNFRITADMNQLDWTTTQVQGKFSEIDVPALVAISGQTLASTGVLQGGFSVTSLASLEELTGQAWVETKQVSIEQIPLQLDRATVTLSEQAVLAEVDGSVLYGRFTGSMSTRLDQLIEFASQPTMVIEQAPVVGRVKLVGLALDQVASTFRLSRELRRVGGSVSGECVRDASSLDGRHLCRVSGSLENLRYQGVGLSQICSLDAVIHRDRIELNRLQGRFADGRINGTGMLTIGAVPSGYFDCVVSRVNLRRAASAVGVNDISGSATLRMRSRIGPVITGHADVQLDHLVAAGVGVRQATFPIDWSFRPTSTTARWQCRAGRLSVGGGTVRIATEGRYTRSLDMVTSVQVQRVDLSKLMQRGSIGSGIIDGEVSLRAKHARSINDFVGTYDFEMSNIEALQFPVLDQLPRMVSLSAPTPGKGQDGAIAYGRIGGGIVHIEEVAVYQSNVQVMVTGKANFNQKLDLDVVASTSSDSPTDQLVSLLDSPLMLAAPAPVALIVKANELLKDRVVNVHVGGTAGRPVLRLQTGKQLGQNAVKFFLANSFGSTVTGLAELRSKQQRR</sequence>
<accession>A0ABT7PIA4</accession>
<keyword evidence="2" id="KW-1185">Reference proteome</keyword>
<protein>
    <submittedName>
        <fullName evidence="1">AsmA-like C-terminal region-containing protein</fullName>
    </submittedName>
</protein>
<reference evidence="1 2" key="1">
    <citation type="submission" date="2023-06" db="EMBL/GenBank/DDBJ databases">
        <title>Roseiconus lacunae JC819 isolated from Gulf of Mannar region, Tamil Nadu.</title>
        <authorList>
            <person name="Pk S."/>
            <person name="Ch S."/>
            <person name="Ch V.R."/>
        </authorList>
    </citation>
    <scope>NUCLEOTIDE SEQUENCE [LARGE SCALE GENOMIC DNA]</scope>
    <source>
        <strain evidence="1 2">JC819</strain>
    </source>
</reference>
<comment type="caution">
    <text evidence="1">The sequence shown here is derived from an EMBL/GenBank/DDBJ whole genome shotgun (WGS) entry which is preliminary data.</text>
</comment>